<gene>
    <name evidence="1" type="ORF">RHGRI_007894</name>
</gene>
<dbReference type="EMBL" id="JACTNZ010000003">
    <property type="protein sequence ID" value="KAG5557805.1"/>
    <property type="molecule type" value="Genomic_DNA"/>
</dbReference>
<organism evidence="1 2">
    <name type="scientific">Rhododendron griersonianum</name>
    <dbReference type="NCBI Taxonomy" id="479676"/>
    <lineage>
        <taxon>Eukaryota</taxon>
        <taxon>Viridiplantae</taxon>
        <taxon>Streptophyta</taxon>
        <taxon>Embryophyta</taxon>
        <taxon>Tracheophyta</taxon>
        <taxon>Spermatophyta</taxon>
        <taxon>Magnoliopsida</taxon>
        <taxon>eudicotyledons</taxon>
        <taxon>Gunneridae</taxon>
        <taxon>Pentapetalae</taxon>
        <taxon>asterids</taxon>
        <taxon>Ericales</taxon>
        <taxon>Ericaceae</taxon>
        <taxon>Ericoideae</taxon>
        <taxon>Rhodoreae</taxon>
        <taxon>Rhododendron</taxon>
    </lineage>
</organism>
<evidence type="ECO:0000313" key="1">
    <source>
        <dbReference type="EMBL" id="KAG5557805.1"/>
    </source>
</evidence>
<accession>A0AAV6KZE0</accession>
<dbReference type="AlphaFoldDB" id="A0AAV6KZE0"/>
<reference evidence="1" key="1">
    <citation type="submission" date="2020-08" db="EMBL/GenBank/DDBJ databases">
        <title>Plant Genome Project.</title>
        <authorList>
            <person name="Zhang R.-G."/>
        </authorList>
    </citation>
    <scope>NUCLEOTIDE SEQUENCE</scope>
    <source>
        <strain evidence="1">WSP0</strain>
        <tissue evidence="1">Leaf</tissue>
    </source>
</reference>
<comment type="caution">
    <text evidence="1">The sequence shown here is derived from an EMBL/GenBank/DDBJ whole genome shotgun (WGS) entry which is preliminary data.</text>
</comment>
<keyword evidence="2" id="KW-1185">Reference proteome</keyword>
<sequence length="55" mass="6247">MGIVGHWVMEKEGCSEDFGCSDWMTVDPSMGNTVLLRAHQLMMKTTWVKVITVFL</sequence>
<dbReference type="Proteomes" id="UP000823749">
    <property type="component" value="Chromosome 3"/>
</dbReference>
<name>A0AAV6KZE0_9ERIC</name>
<protein>
    <submittedName>
        <fullName evidence="1">Uncharacterized protein</fullName>
    </submittedName>
</protein>
<proteinExistence type="predicted"/>
<evidence type="ECO:0000313" key="2">
    <source>
        <dbReference type="Proteomes" id="UP000823749"/>
    </source>
</evidence>